<dbReference type="SMART" id="SM00456">
    <property type="entry name" value="WW"/>
    <property type="match status" value="2"/>
</dbReference>
<feature type="domain" description="WW" evidence="1">
    <location>
        <begin position="6"/>
        <end position="33"/>
    </location>
</feature>
<dbReference type="InterPro" id="IPR036517">
    <property type="entry name" value="FF_domain_sf"/>
</dbReference>
<dbReference type="KEGG" id="zmk:HG535_0H00370"/>
<dbReference type="SUPFAM" id="SSF51045">
    <property type="entry name" value="WW domain"/>
    <property type="match status" value="2"/>
</dbReference>
<gene>
    <name evidence="3" type="ORF">HG535_0H00370</name>
</gene>
<keyword evidence="4" id="KW-1185">Reference proteome</keyword>
<dbReference type="AlphaFoldDB" id="A0A7H9BAG7"/>
<evidence type="ECO:0000313" key="4">
    <source>
        <dbReference type="Proteomes" id="UP000509704"/>
    </source>
</evidence>
<feature type="domain" description="FF" evidence="2">
    <location>
        <begin position="133"/>
        <end position="189"/>
    </location>
</feature>
<feature type="domain" description="FF" evidence="2">
    <location>
        <begin position="202"/>
        <end position="258"/>
    </location>
</feature>
<dbReference type="PROSITE" id="PS01159">
    <property type="entry name" value="WW_DOMAIN_1"/>
    <property type="match status" value="2"/>
</dbReference>
<feature type="domain" description="WW" evidence="1">
    <location>
        <begin position="46"/>
        <end position="74"/>
    </location>
</feature>
<dbReference type="Gene3D" id="1.10.10.440">
    <property type="entry name" value="FF domain"/>
    <property type="match status" value="4"/>
</dbReference>
<reference evidence="3 4" key="1">
    <citation type="submission" date="2020-07" db="EMBL/GenBank/DDBJ databases">
        <title>The yeast mating-type switching endonuclease HO is a domesticated member of an unorthodox homing genetic element family.</title>
        <authorList>
            <person name="Coughlan A.Y."/>
            <person name="Lombardi L."/>
            <person name="Braun-Galleani S."/>
            <person name="Martos A.R."/>
            <person name="Galeote V."/>
            <person name="Bigey F."/>
            <person name="Dequin S."/>
            <person name="Byrne K.P."/>
            <person name="Wolfe K.H."/>
        </authorList>
    </citation>
    <scope>NUCLEOTIDE SEQUENCE [LARGE SCALE GENOMIC DNA]</scope>
    <source>
        <strain evidence="3 4">NRRL Y-6702</strain>
    </source>
</reference>
<dbReference type="Gene3D" id="2.20.70.10">
    <property type="match status" value="2"/>
</dbReference>
<evidence type="ECO:0000313" key="3">
    <source>
        <dbReference type="EMBL" id="QLG74712.1"/>
    </source>
</evidence>
<dbReference type="OrthoDB" id="187617at2759"/>
<feature type="domain" description="FF" evidence="2">
    <location>
        <begin position="362"/>
        <end position="421"/>
    </location>
</feature>
<dbReference type="GeneID" id="59238514"/>
<organism evidence="3 4">
    <name type="scientific">Zygotorulaspora mrakii</name>
    <name type="common">Zygosaccharomyces mrakii</name>
    <dbReference type="NCBI Taxonomy" id="42260"/>
    <lineage>
        <taxon>Eukaryota</taxon>
        <taxon>Fungi</taxon>
        <taxon>Dikarya</taxon>
        <taxon>Ascomycota</taxon>
        <taxon>Saccharomycotina</taxon>
        <taxon>Saccharomycetes</taxon>
        <taxon>Saccharomycetales</taxon>
        <taxon>Saccharomycetaceae</taxon>
        <taxon>Zygotorulaspora</taxon>
    </lineage>
</organism>
<sequence>MPDGEWKDARDAKGRVYYYNVKTGKSQWEKPEALFTVQESLLSKHGWKVSKTPEGTIYYYHTESGKSQWDVPQFADENLSKSEAKNIEDVPQTAYIEKSSEAEVKVVPSMVKVKNDQRDVSNLMILNPERKSKEEAEKEFIEMLQQNQVDSTWSFSKIISELGATDPRYWIVDDDPLWKQDVFDKYLTNRTEDQLLKERTETEKFKEAFEQMLRGKNQIKYYTRWSTVRRWIANEPIYKHSVVKEAVKRKTFQDYVKRLKEEREESIKSLKEQAIKELHEYLSNILLNPENRTKNKEDIPILTLQQLLNSYLFEKNKRFMANKHFKILTHADVLKVYLEILGEEEKTLHDKWRALSECCYTRDRIARDNFKGLLREPKLRIRANSNWNDVYPHFKNDERFLQLLGTDGSNALDFFLDYVEELNITIGAHRSMAQTLLIDKKFQWQDDDTKNRSGLIKVLEQNPNFEKVDKIDMDLVIDQLLKVRKEKLIQEAEVQQRILDQKKHLFKLMLHRLYRNLASKPTWEAAYHQLEQTVEFKELASSDVSLKDLYEEFLAECSSIGPHVNTTIPKVSKKRPLTPSIELDY</sequence>
<dbReference type="InterPro" id="IPR036020">
    <property type="entry name" value="WW_dom_sf"/>
</dbReference>
<dbReference type="GO" id="GO:0071004">
    <property type="term" value="C:U2-type prespliceosome"/>
    <property type="evidence" value="ECO:0007669"/>
    <property type="project" value="TreeGrafter"/>
</dbReference>
<dbReference type="GO" id="GO:0045292">
    <property type="term" value="P:mRNA cis splicing, via spliceosome"/>
    <property type="evidence" value="ECO:0007669"/>
    <property type="project" value="InterPro"/>
</dbReference>
<dbReference type="InterPro" id="IPR001202">
    <property type="entry name" value="WW_dom"/>
</dbReference>
<dbReference type="RefSeq" id="XP_037146437.1">
    <property type="nucleotide sequence ID" value="XM_037290542.1"/>
</dbReference>
<dbReference type="GO" id="GO:0003723">
    <property type="term" value="F:RNA binding"/>
    <property type="evidence" value="ECO:0007669"/>
    <property type="project" value="TreeGrafter"/>
</dbReference>
<accession>A0A7H9BAG7</accession>
<dbReference type="SMART" id="SM00441">
    <property type="entry name" value="FF"/>
    <property type="match status" value="4"/>
</dbReference>
<dbReference type="SUPFAM" id="SSF81698">
    <property type="entry name" value="FF domain"/>
    <property type="match status" value="3"/>
</dbReference>
<evidence type="ECO:0008006" key="5">
    <source>
        <dbReference type="Google" id="ProtNLM"/>
    </source>
</evidence>
<dbReference type="GO" id="GO:0005685">
    <property type="term" value="C:U1 snRNP"/>
    <property type="evidence" value="ECO:0007669"/>
    <property type="project" value="TreeGrafter"/>
</dbReference>
<dbReference type="Proteomes" id="UP000509704">
    <property type="component" value="Chromosome 8"/>
</dbReference>
<dbReference type="PROSITE" id="PS50020">
    <property type="entry name" value="WW_DOMAIN_2"/>
    <property type="match status" value="2"/>
</dbReference>
<dbReference type="PANTHER" id="PTHR11864:SF0">
    <property type="entry name" value="PRP40 PRE-MRNA PROCESSING FACTOR 40 HOMOLOG A (YEAST)"/>
    <property type="match status" value="1"/>
</dbReference>
<dbReference type="InterPro" id="IPR002713">
    <property type="entry name" value="FF_domain"/>
</dbReference>
<proteinExistence type="predicted"/>
<dbReference type="Pfam" id="PF01846">
    <property type="entry name" value="FF"/>
    <property type="match status" value="3"/>
</dbReference>
<dbReference type="CDD" id="cd00201">
    <property type="entry name" value="WW"/>
    <property type="match status" value="2"/>
</dbReference>
<dbReference type="EMBL" id="CP058611">
    <property type="protein sequence ID" value="QLG74712.1"/>
    <property type="molecule type" value="Genomic_DNA"/>
</dbReference>
<evidence type="ECO:0000259" key="2">
    <source>
        <dbReference type="PROSITE" id="PS51676"/>
    </source>
</evidence>
<dbReference type="Pfam" id="PF00397">
    <property type="entry name" value="WW"/>
    <property type="match status" value="2"/>
</dbReference>
<dbReference type="InterPro" id="IPR039726">
    <property type="entry name" value="Prp40-like"/>
</dbReference>
<name>A0A7H9BAG7_ZYGMR</name>
<protein>
    <recommendedName>
        <fullName evidence="5">WW domain-containing protein</fullName>
    </recommendedName>
</protein>
<evidence type="ECO:0000259" key="1">
    <source>
        <dbReference type="PROSITE" id="PS50020"/>
    </source>
</evidence>
<dbReference type="PANTHER" id="PTHR11864">
    <property type="entry name" value="PRE-MRNA-PROCESSING PROTEIN PRP40"/>
    <property type="match status" value="1"/>
</dbReference>
<dbReference type="PROSITE" id="PS51676">
    <property type="entry name" value="FF"/>
    <property type="match status" value="3"/>
</dbReference>